<dbReference type="RefSeq" id="WP_253760206.1">
    <property type="nucleotide sequence ID" value="NZ_BAABKA010000133.1"/>
</dbReference>
<dbReference type="EMBL" id="JAMZEB010000003">
    <property type="protein sequence ID" value="MCP2365737.1"/>
    <property type="molecule type" value="Genomic_DNA"/>
</dbReference>
<dbReference type="Gene3D" id="3.30.70.360">
    <property type="match status" value="1"/>
</dbReference>
<name>A0A9X2K9G1_9ACTN</name>
<comment type="caution">
    <text evidence="1">The sequence shown here is derived from an EMBL/GenBank/DDBJ whole genome shotgun (WGS) entry which is preliminary data.</text>
</comment>
<sequence>MNLSPTELTSQLVERLPIRHSPGVSDALALAGAELARLGLDHDVRPYGDAQQITATHAFSAAGPHVIVNAHIDIEPFLHDNAAQAPREPGRVYGPGASDMLGGIAATIAVLRGLSARDGLTGRITVQLVVGAHQGGAGTTDLLAGLLAGQVTGQGLPAPDLAVIPEPTGGHVCTAAYGLARYQLQSTGDAGTMAMATDRTNAATHAATALLALNAADQELRRLYPTRQQFRYVLPGLLHAGHDAAEPAASAVVEFAVALPPLLPHEVALDVVRRHLSDRFEAGGLPLPSWESGTPRFPATDLGHRAFAEVLRNVNPALGWCQYPCPSDARAFQDAGVPVVLYGPGELSRTRRPGEYVETGELEEFAATLGSALAHWLTTTEARR</sequence>
<gene>
    <name evidence="1" type="ORF">HD597_012841</name>
</gene>
<evidence type="ECO:0000313" key="2">
    <source>
        <dbReference type="Proteomes" id="UP001139648"/>
    </source>
</evidence>
<accession>A0A9X2K9G1</accession>
<dbReference type="SUPFAM" id="SSF53187">
    <property type="entry name" value="Zn-dependent exopeptidases"/>
    <property type="match status" value="1"/>
</dbReference>
<dbReference type="GO" id="GO:0016787">
    <property type="term" value="F:hydrolase activity"/>
    <property type="evidence" value="ECO:0007669"/>
    <property type="project" value="InterPro"/>
</dbReference>
<dbReference type="Pfam" id="PF01546">
    <property type="entry name" value="Peptidase_M20"/>
    <property type="match status" value="1"/>
</dbReference>
<dbReference type="AlphaFoldDB" id="A0A9X2K9G1"/>
<evidence type="ECO:0000313" key="1">
    <source>
        <dbReference type="EMBL" id="MCP2365737.1"/>
    </source>
</evidence>
<keyword evidence="2" id="KW-1185">Reference proteome</keyword>
<proteinExistence type="predicted"/>
<dbReference type="PANTHER" id="PTHR43808">
    <property type="entry name" value="ACETYLORNITHINE DEACETYLASE"/>
    <property type="match status" value="1"/>
</dbReference>
<dbReference type="PANTHER" id="PTHR43808:SF25">
    <property type="entry name" value="PEPTIDASE M20 DIMERISATION DOMAIN-CONTAINING PROTEIN"/>
    <property type="match status" value="1"/>
</dbReference>
<dbReference type="InterPro" id="IPR050072">
    <property type="entry name" value="Peptidase_M20A"/>
</dbReference>
<organism evidence="1 2">
    <name type="scientific">Nonomuraea thailandensis</name>
    <dbReference type="NCBI Taxonomy" id="1188745"/>
    <lineage>
        <taxon>Bacteria</taxon>
        <taxon>Bacillati</taxon>
        <taxon>Actinomycetota</taxon>
        <taxon>Actinomycetes</taxon>
        <taxon>Streptosporangiales</taxon>
        <taxon>Streptosporangiaceae</taxon>
        <taxon>Nonomuraea</taxon>
    </lineage>
</organism>
<protein>
    <submittedName>
        <fullName evidence="1">Acetylornithine deacetylase/succinyl-diaminopimelate desuccinylase-like protein</fullName>
    </submittedName>
</protein>
<dbReference type="Gene3D" id="3.40.630.10">
    <property type="entry name" value="Zn peptidases"/>
    <property type="match status" value="1"/>
</dbReference>
<reference evidence="1" key="1">
    <citation type="submission" date="2022-06" db="EMBL/GenBank/DDBJ databases">
        <title>Sequencing the genomes of 1000 actinobacteria strains.</title>
        <authorList>
            <person name="Klenk H.-P."/>
        </authorList>
    </citation>
    <scope>NUCLEOTIDE SEQUENCE</scope>
    <source>
        <strain evidence="1">DSM 46694</strain>
    </source>
</reference>
<dbReference type="Proteomes" id="UP001139648">
    <property type="component" value="Unassembled WGS sequence"/>
</dbReference>
<dbReference type="InterPro" id="IPR002933">
    <property type="entry name" value="Peptidase_M20"/>
</dbReference>